<proteinExistence type="inferred from homology"/>
<dbReference type="Gene3D" id="3.40.50.850">
    <property type="entry name" value="Isochorismatase-like"/>
    <property type="match status" value="1"/>
</dbReference>
<dbReference type="InterPro" id="IPR036380">
    <property type="entry name" value="Isochorismatase-like_sf"/>
</dbReference>
<dbReference type="Pfam" id="PF00857">
    <property type="entry name" value="Isochorismatase"/>
    <property type="match status" value="1"/>
</dbReference>
<organism evidence="4 5">
    <name type="scientific">Anaeromicropila herbilytica</name>
    <dbReference type="NCBI Taxonomy" id="2785025"/>
    <lineage>
        <taxon>Bacteria</taxon>
        <taxon>Bacillati</taxon>
        <taxon>Bacillota</taxon>
        <taxon>Clostridia</taxon>
        <taxon>Lachnospirales</taxon>
        <taxon>Lachnospiraceae</taxon>
        <taxon>Anaeromicropila</taxon>
    </lineage>
</organism>
<accession>A0A7R7EL25</accession>
<dbReference type="EMBL" id="AP024169">
    <property type="protein sequence ID" value="BCN30810.1"/>
    <property type="molecule type" value="Genomic_DNA"/>
</dbReference>
<dbReference type="PANTHER" id="PTHR43540:SF14">
    <property type="entry name" value="ISOCHORISMATASE"/>
    <property type="match status" value="1"/>
</dbReference>
<gene>
    <name evidence="4" type="ORF">bsdtb5_21050</name>
</gene>
<dbReference type="AlphaFoldDB" id="A0A7R7EL25"/>
<keyword evidence="2" id="KW-0378">Hydrolase</keyword>
<evidence type="ECO:0000313" key="5">
    <source>
        <dbReference type="Proteomes" id="UP000595897"/>
    </source>
</evidence>
<evidence type="ECO:0000256" key="2">
    <source>
        <dbReference type="ARBA" id="ARBA00022801"/>
    </source>
</evidence>
<dbReference type="KEGG" id="ahb:bsdtb5_21050"/>
<comment type="similarity">
    <text evidence="1">Belongs to the isochorismatase family.</text>
</comment>
<name>A0A7R7EL25_9FIRM</name>
<dbReference type="InterPro" id="IPR050272">
    <property type="entry name" value="Isochorismatase-like_hydrls"/>
</dbReference>
<sequence>MILLIVDTQDSIVTKDLYQYEQFVSNTKQLICTARQNNTEVIYVRHDDGEELTKGVTGFEIFNEFAPELNEKIFDKHVNSAFKDTGLLEYLQSKNESKIMIAGLQTDYCIDATIKCGFEHGFDMIVPAYCNSTVNNEYLTAEQSYKYYNEKMWNNRYSRCITFEDAITML</sequence>
<reference evidence="4 5" key="1">
    <citation type="submission" date="2020-11" db="EMBL/GenBank/DDBJ databases">
        <title>Draft genome sequencing of a Lachnospiraceae strain isolated from anoxic soil subjected to BSD treatment.</title>
        <authorList>
            <person name="Uek A."/>
            <person name="Tonouchi A."/>
        </authorList>
    </citation>
    <scope>NUCLEOTIDE SEQUENCE [LARGE SCALE GENOMIC DNA]</scope>
    <source>
        <strain evidence="4 5">TB5</strain>
    </source>
</reference>
<evidence type="ECO:0000313" key="4">
    <source>
        <dbReference type="EMBL" id="BCN30810.1"/>
    </source>
</evidence>
<evidence type="ECO:0000259" key="3">
    <source>
        <dbReference type="Pfam" id="PF00857"/>
    </source>
</evidence>
<evidence type="ECO:0000256" key="1">
    <source>
        <dbReference type="ARBA" id="ARBA00006336"/>
    </source>
</evidence>
<dbReference type="SUPFAM" id="SSF52499">
    <property type="entry name" value="Isochorismatase-like hydrolases"/>
    <property type="match status" value="1"/>
</dbReference>
<keyword evidence="5" id="KW-1185">Reference proteome</keyword>
<dbReference type="RefSeq" id="WP_271716004.1">
    <property type="nucleotide sequence ID" value="NZ_AP024169.1"/>
</dbReference>
<dbReference type="InterPro" id="IPR000868">
    <property type="entry name" value="Isochorismatase-like_dom"/>
</dbReference>
<dbReference type="CDD" id="cd01014">
    <property type="entry name" value="nicotinamidase_related"/>
    <property type="match status" value="1"/>
</dbReference>
<feature type="domain" description="Isochorismatase-like" evidence="3">
    <location>
        <begin position="2"/>
        <end position="138"/>
    </location>
</feature>
<dbReference type="Proteomes" id="UP000595897">
    <property type="component" value="Chromosome"/>
</dbReference>
<dbReference type="PANTHER" id="PTHR43540">
    <property type="entry name" value="PEROXYUREIDOACRYLATE/UREIDOACRYLATE AMIDOHYDROLASE-RELATED"/>
    <property type="match status" value="1"/>
</dbReference>
<protein>
    <submittedName>
        <fullName evidence="4">Amidase</fullName>
    </submittedName>
</protein>
<dbReference type="GO" id="GO:0016787">
    <property type="term" value="F:hydrolase activity"/>
    <property type="evidence" value="ECO:0007669"/>
    <property type="project" value="UniProtKB-KW"/>
</dbReference>